<gene>
    <name evidence="7" type="ORF">F6V25_15240</name>
</gene>
<dbReference type="RefSeq" id="WP_151129480.1">
    <property type="nucleotide sequence ID" value="NZ_VZQZ01000011.1"/>
</dbReference>
<evidence type="ECO:0000313" key="7">
    <source>
        <dbReference type="EMBL" id="KAB0663785.1"/>
    </source>
</evidence>
<comment type="subcellular location">
    <subcellularLocation>
        <location evidence="1">Membrane</location>
        <topology evidence="1">Single-pass membrane protein</topology>
    </subcellularLocation>
</comment>
<comment type="caution">
    <text evidence="7">The sequence shown here is derived from an EMBL/GenBank/DDBJ whole genome shotgun (WGS) entry which is preliminary data.</text>
</comment>
<feature type="chain" id="PRO_5029806132" evidence="5">
    <location>
        <begin position="24"/>
        <end position="1330"/>
    </location>
</feature>
<evidence type="ECO:0000256" key="4">
    <source>
        <dbReference type="ARBA" id="ARBA00023136"/>
    </source>
</evidence>
<evidence type="ECO:0000256" key="1">
    <source>
        <dbReference type="ARBA" id="ARBA00004167"/>
    </source>
</evidence>
<dbReference type="GO" id="GO:0097347">
    <property type="term" value="C:TAM protein secretion complex"/>
    <property type="evidence" value="ECO:0007669"/>
    <property type="project" value="TreeGrafter"/>
</dbReference>
<evidence type="ECO:0000259" key="6">
    <source>
        <dbReference type="Pfam" id="PF04357"/>
    </source>
</evidence>
<dbReference type="Proteomes" id="UP000420562">
    <property type="component" value="Unassembled WGS sequence"/>
</dbReference>
<evidence type="ECO:0000313" key="8">
    <source>
        <dbReference type="Proteomes" id="UP000420562"/>
    </source>
</evidence>
<organism evidence="7 8">
    <name type="scientific">Oryzomonas japonica</name>
    <dbReference type="NCBI Taxonomy" id="2603858"/>
    <lineage>
        <taxon>Bacteria</taxon>
        <taxon>Pseudomonadati</taxon>
        <taxon>Thermodesulfobacteriota</taxon>
        <taxon>Desulfuromonadia</taxon>
        <taxon>Geobacterales</taxon>
        <taxon>Geobacteraceae</taxon>
        <taxon>Oryzomonas</taxon>
    </lineage>
</organism>
<protein>
    <submittedName>
        <fullName evidence="7">Translocation/assembly module TamB</fullName>
    </submittedName>
</protein>
<reference evidence="7 8" key="1">
    <citation type="submission" date="2019-09" db="EMBL/GenBank/DDBJ databases">
        <title>Geobacter sp. Red96, a novel strain isolated from paddy soil.</title>
        <authorList>
            <person name="Xu Z."/>
            <person name="Masuda Y."/>
            <person name="Itoh H."/>
            <person name="Senoo K."/>
        </authorList>
    </citation>
    <scope>NUCLEOTIDE SEQUENCE [LARGE SCALE GENOMIC DNA]</scope>
    <source>
        <strain evidence="7 8">Red96</strain>
    </source>
</reference>
<dbReference type="GO" id="GO:0009306">
    <property type="term" value="P:protein secretion"/>
    <property type="evidence" value="ECO:0007669"/>
    <property type="project" value="InterPro"/>
</dbReference>
<evidence type="ECO:0000256" key="2">
    <source>
        <dbReference type="ARBA" id="ARBA00022692"/>
    </source>
</evidence>
<keyword evidence="4" id="KW-0472">Membrane</keyword>
<dbReference type="InterPro" id="IPR007452">
    <property type="entry name" value="TamB_C"/>
</dbReference>
<keyword evidence="8" id="KW-1185">Reference proteome</keyword>
<name>A0A7J4ZME2_9BACT</name>
<keyword evidence="5" id="KW-0732">Signal</keyword>
<proteinExistence type="predicted"/>
<keyword evidence="3" id="KW-1133">Transmembrane helix</keyword>
<sequence>MKRPSRKSLVAAVAIVLAGAALAALVWIVATTQGARWLLGAIDSLSRGSFSVQKVEGRVADHLLLTGLRLGLSQQKLEFGSLELRWKPLLLLSGTIAIQELIANGVRIQDNTPPDNKPPILAWPRAPQVAQQFDGIITRLQVTDLSYRRRQEQPVPVTSIAASVTWRDSLLAISDLTAATPSGRISGVVSAGLRRPSLTADLAIAPAHPLAEMDRFLLKIGRSNGTGPEPFTGTVAITGTAGARKLLELSGDVGMAHNAFNLRRLRLTRSGQKGLLTADGSLTFTARESTLSLQIAAAGLDLAPQLKVPTNLSGTLRFAGTLDRYRGDVTLTNRAHGWRAASVSATYRGTRDGIKLAPLNARFLDGSLAGNLDMNWREGFAMQGAINGRNLNPARIAPDWKGVANFNATGTLAWSRKAPLLGNVSGVLLESRLHGQALTGRAQADFAENNLNLSRLALQGKGFDLHASGELNRRLAVAARITDLSRLVPGAAGTLRADGWVRWRERHLSGAVAGTGSKLAWHGARAAAANLTARLEEGAGSPLHGAASLRDVLYDGYALSAVTLAADGTLPQHTVSATVHSRGSEARLNLAAGYKAGVWKGEITRLAGRDRSGPWNLTAPTAFAVSADKFALSPLSLTAGTAERLEVAADLAFHPLNGHVLAKWAGLNLSRVNPYLKDMQFTGSSSGTVRLGFLPGKRLTLAGSASGNGTFAGRGTSATILRSQVAFDGSEQGMRGSMDLTTASGGRLQGTFLSSAPLRLAMPEKGDLTAELSGIDLALLKPWLPRDTGLEGRITGRAKGSLLPGQRFELAGTAALSGGALHQTRPDGELNLIFKSAEASWNWRGATLGGTLFLTMADHGQARADFQLPVPARFPVAVDPKGPLRALLTGQFQEKGIITALFPGLVQESSGELAAELAINGTWATPQIGGTLKLAKAGAYLPTAGVHLKDVQFEARLEKNLIRIGSFRAVSGSGHLEGTALLTLAGWRVVGYQGTITGENFQTVYFPELQILSTPKLTFTGTPQKITLRGELRLPELRIVGAPSRTAIAPSSDVIMEGRAMPVTKASPLVLDVQVRVLLGDKVFVKVAGIDAQLGGALDLSLTRLDSITSRGEIKVVKGRYRTYGVNLEIVRGRLFFAGGPINRPSLDFLALRTIGDVRAGVTVAGTLQKPVTKLYSEPAMPDVDVLAYIVLGHPLGSNSQQASLVAQAAGALLTSSQAGTLQEQIKNHLGLSTLEIQGGVGGTASPMGYKPLQVTPPGAIPATQQPGVTETMLTVGKYLTPQIYISYGKSLFTGSNLFLLRYDIFKQWQIETQTGTESGADLFYKLEFK</sequence>
<accession>A0A7J4ZME2</accession>
<dbReference type="Pfam" id="PF04357">
    <property type="entry name" value="TamB"/>
    <property type="match status" value="1"/>
</dbReference>
<dbReference type="PANTHER" id="PTHR36985:SF1">
    <property type="entry name" value="TRANSLOCATION AND ASSEMBLY MODULE SUBUNIT TAMB"/>
    <property type="match status" value="1"/>
</dbReference>
<dbReference type="GO" id="GO:0005886">
    <property type="term" value="C:plasma membrane"/>
    <property type="evidence" value="ECO:0007669"/>
    <property type="project" value="InterPro"/>
</dbReference>
<dbReference type="EMBL" id="VZQZ01000011">
    <property type="protein sequence ID" value="KAB0663785.1"/>
    <property type="molecule type" value="Genomic_DNA"/>
</dbReference>
<evidence type="ECO:0000256" key="5">
    <source>
        <dbReference type="SAM" id="SignalP"/>
    </source>
</evidence>
<keyword evidence="2" id="KW-0812">Transmembrane</keyword>
<feature type="signal peptide" evidence="5">
    <location>
        <begin position="1"/>
        <end position="23"/>
    </location>
</feature>
<feature type="domain" description="Translocation and assembly module TamB C-terminal" evidence="6">
    <location>
        <begin position="971"/>
        <end position="1329"/>
    </location>
</feature>
<dbReference type="PANTHER" id="PTHR36985">
    <property type="entry name" value="TRANSLOCATION AND ASSEMBLY MODULE SUBUNIT TAMB"/>
    <property type="match status" value="1"/>
</dbReference>
<evidence type="ECO:0000256" key="3">
    <source>
        <dbReference type="ARBA" id="ARBA00022989"/>
    </source>
</evidence>